<accession>A0A7U2I4A3</accession>
<evidence type="ECO:0000313" key="2">
    <source>
        <dbReference type="Proteomes" id="UP000663193"/>
    </source>
</evidence>
<sequence length="57" mass="6331">MSISTPSRLVFKPLWKSGQLGSVQGSASRRVDPQLEDHFGGTLSDVHFNVRSALNYR</sequence>
<keyword evidence="2" id="KW-1185">Reference proteome</keyword>
<gene>
    <name evidence="1" type="ORF">JI435_416300</name>
</gene>
<protein>
    <submittedName>
        <fullName evidence="1">Uncharacterized protein</fullName>
    </submittedName>
</protein>
<dbReference type="EMBL" id="CP069034">
    <property type="protein sequence ID" value="QRD01204.1"/>
    <property type="molecule type" value="Genomic_DNA"/>
</dbReference>
<evidence type="ECO:0000313" key="1">
    <source>
        <dbReference type="EMBL" id="QRD01204.1"/>
    </source>
</evidence>
<dbReference type="Proteomes" id="UP000663193">
    <property type="component" value="Chromosome 12"/>
</dbReference>
<dbReference type="VEuPathDB" id="FungiDB:JI435_416300"/>
<name>A0A7U2I4A3_PHANO</name>
<proteinExistence type="predicted"/>
<reference evidence="2" key="1">
    <citation type="journal article" date="2021" name="BMC Genomics">
        <title>Chromosome-level genome assembly and manually-curated proteome of model necrotroph Parastagonospora nodorum Sn15 reveals a genome-wide trove of candidate effector homologs, and redundancy of virulence-related functions within an accessory chromosome.</title>
        <authorList>
            <person name="Bertazzoni S."/>
            <person name="Jones D.A.B."/>
            <person name="Phan H.T."/>
            <person name="Tan K.-C."/>
            <person name="Hane J.K."/>
        </authorList>
    </citation>
    <scope>NUCLEOTIDE SEQUENCE [LARGE SCALE GENOMIC DNA]</scope>
    <source>
        <strain evidence="2">SN15 / ATCC MYA-4574 / FGSC 10173)</strain>
    </source>
</reference>
<dbReference type="AlphaFoldDB" id="A0A7U2I4A3"/>
<organism evidence="1 2">
    <name type="scientific">Phaeosphaeria nodorum (strain SN15 / ATCC MYA-4574 / FGSC 10173)</name>
    <name type="common">Glume blotch fungus</name>
    <name type="synonym">Parastagonospora nodorum</name>
    <dbReference type="NCBI Taxonomy" id="321614"/>
    <lineage>
        <taxon>Eukaryota</taxon>
        <taxon>Fungi</taxon>
        <taxon>Dikarya</taxon>
        <taxon>Ascomycota</taxon>
        <taxon>Pezizomycotina</taxon>
        <taxon>Dothideomycetes</taxon>
        <taxon>Pleosporomycetidae</taxon>
        <taxon>Pleosporales</taxon>
        <taxon>Pleosporineae</taxon>
        <taxon>Phaeosphaeriaceae</taxon>
        <taxon>Parastagonospora</taxon>
    </lineage>
</organism>